<evidence type="ECO:0000313" key="4">
    <source>
        <dbReference type="Proteomes" id="UP000636888"/>
    </source>
</evidence>
<dbReference type="SUPFAM" id="SSF47384">
    <property type="entry name" value="Homodimeric domain of signal transducing histidine kinase"/>
    <property type="match status" value="1"/>
</dbReference>
<name>A0A8J7JIB4_9BACT</name>
<dbReference type="GO" id="GO:0000155">
    <property type="term" value="F:phosphorelay sensor kinase activity"/>
    <property type="evidence" value="ECO:0007669"/>
    <property type="project" value="InterPro"/>
</dbReference>
<dbReference type="Gene3D" id="1.10.287.130">
    <property type="match status" value="1"/>
</dbReference>
<gene>
    <name evidence="3" type="ORF">JFN93_05650</name>
</gene>
<dbReference type="RefSeq" id="WP_199383028.1">
    <property type="nucleotide sequence ID" value="NZ_JAEMHM010000004.1"/>
</dbReference>
<proteinExistence type="predicted"/>
<feature type="transmembrane region" description="Helical" evidence="2">
    <location>
        <begin position="20"/>
        <end position="39"/>
    </location>
</feature>
<dbReference type="InterPro" id="IPR036097">
    <property type="entry name" value="HisK_dim/P_sf"/>
</dbReference>
<reference evidence="3" key="1">
    <citation type="submission" date="2020-12" db="EMBL/GenBank/DDBJ databases">
        <title>Geomonas sp. Red875, isolated from river sediment.</title>
        <authorList>
            <person name="Xu Z."/>
            <person name="Zhang Z."/>
            <person name="Masuda Y."/>
            <person name="Itoh H."/>
            <person name="Senoo K."/>
        </authorList>
    </citation>
    <scope>NUCLEOTIDE SEQUENCE</scope>
    <source>
        <strain evidence="3">Red875</strain>
    </source>
</reference>
<evidence type="ECO:0000313" key="3">
    <source>
        <dbReference type="EMBL" id="MBJ6724185.1"/>
    </source>
</evidence>
<accession>A0A8J7JIB4</accession>
<dbReference type="AlphaFoldDB" id="A0A8J7JIB4"/>
<keyword evidence="2" id="KW-0812">Transmembrane</keyword>
<keyword evidence="1" id="KW-0175">Coiled coil</keyword>
<comment type="caution">
    <text evidence="3">The sequence shown here is derived from an EMBL/GenBank/DDBJ whole genome shotgun (WGS) entry which is preliminary data.</text>
</comment>
<keyword evidence="4" id="KW-1185">Reference proteome</keyword>
<dbReference type="Proteomes" id="UP000636888">
    <property type="component" value="Unassembled WGS sequence"/>
</dbReference>
<keyword evidence="2" id="KW-0472">Membrane</keyword>
<evidence type="ECO:0000256" key="2">
    <source>
        <dbReference type="SAM" id="Phobius"/>
    </source>
</evidence>
<keyword evidence="2" id="KW-1133">Transmembrane helix</keyword>
<protein>
    <recommendedName>
        <fullName evidence="5">Signal transduction histidine kinase dimerisation/phosphoacceptor domain-containing protein</fullName>
    </recommendedName>
</protein>
<evidence type="ECO:0000256" key="1">
    <source>
        <dbReference type="SAM" id="Coils"/>
    </source>
</evidence>
<sequence>MGILFREPGIIVRYSTLKGFLFIAVTGGLLYHLIAQHILQSRAAEESLKSLNDELETRVARRTAELEASGKELQRQNEELQQAYRGIEKETAKRLQTMEELRIKDRLMIHQGQMAAMGEMLRNVAHQWRQPLNLLGLKVQEMGLLYKDGVLSEETVKSAIGEMMTIIASLSCTIDDVRSLADPDAEKSWFSVMRS</sequence>
<evidence type="ECO:0008006" key="5">
    <source>
        <dbReference type="Google" id="ProtNLM"/>
    </source>
</evidence>
<organism evidence="3 4">
    <name type="scientific">Geomesophilobacter sediminis</name>
    <dbReference type="NCBI Taxonomy" id="2798584"/>
    <lineage>
        <taxon>Bacteria</taxon>
        <taxon>Pseudomonadati</taxon>
        <taxon>Thermodesulfobacteriota</taxon>
        <taxon>Desulfuromonadia</taxon>
        <taxon>Geobacterales</taxon>
        <taxon>Geobacteraceae</taxon>
        <taxon>Geomesophilobacter</taxon>
    </lineage>
</organism>
<feature type="coiled-coil region" evidence="1">
    <location>
        <begin position="34"/>
        <end position="93"/>
    </location>
</feature>
<dbReference type="EMBL" id="JAEMHM010000004">
    <property type="protein sequence ID" value="MBJ6724185.1"/>
    <property type="molecule type" value="Genomic_DNA"/>
</dbReference>